<proteinExistence type="predicted"/>
<dbReference type="AlphaFoldDB" id="A0A450XRG8"/>
<evidence type="ECO:0000313" key="1">
    <source>
        <dbReference type="EMBL" id="VFK16130.1"/>
    </source>
</evidence>
<sequence length="68" mass="7692">MNLGTGKYFWIWFIAVSSEEVKDYGDSLLNALNMAFCWHGTITPDRYFWLPPPCLLNAETGAAESSLM</sequence>
<accession>A0A450XRG8</accession>
<dbReference type="EMBL" id="CAADFP010000150">
    <property type="protein sequence ID" value="VFK31869.1"/>
    <property type="molecule type" value="Genomic_DNA"/>
</dbReference>
<organism evidence="2">
    <name type="scientific">Candidatus Kentrum sp. LPFa</name>
    <dbReference type="NCBI Taxonomy" id="2126335"/>
    <lineage>
        <taxon>Bacteria</taxon>
        <taxon>Pseudomonadati</taxon>
        <taxon>Pseudomonadota</taxon>
        <taxon>Gammaproteobacteria</taxon>
        <taxon>Candidatus Kentrum</taxon>
    </lineage>
</organism>
<name>A0A450XRG8_9GAMM</name>
<protein>
    <submittedName>
        <fullName evidence="2">Uncharacterized protein</fullName>
    </submittedName>
</protein>
<reference evidence="2" key="1">
    <citation type="submission" date="2019-02" db="EMBL/GenBank/DDBJ databases">
        <authorList>
            <person name="Gruber-Vodicka R. H."/>
            <person name="Seah K. B. B."/>
        </authorList>
    </citation>
    <scope>NUCLEOTIDE SEQUENCE</scope>
    <source>
        <strain evidence="1">BECK_S312</strain>
        <strain evidence="2">BECK_S426</strain>
    </source>
</reference>
<dbReference type="EMBL" id="CAADFM010000139">
    <property type="protein sequence ID" value="VFK16130.1"/>
    <property type="molecule type" value="Genomic_DNA"/>
</dbReference>
<gene>
    <name evidence="1" type="ORF">BECKLPF1236A_GA0070988_1013917</name>
    <name evidence="2" type="ORF">BECKLPF1236C_GA0070990_1015017</name>
</gene>
<evidence type="ECO:0000313" key="2">
    <source>
        <dbReference type="EMBL" id="VFK31869.1"/>
    </source>
</evidence>